<dbReference type="EMBL" id="VTPC01091091">
    <property type="protein sequence ID" value="KAF2879717.1"/>
    <property type="molecule type" value="Genomic_DNA"/>
</dbReference>
<name>A0A8K0FXD6_IGNLU</name>
<evidence type="ECO:0000313" key="1">
    <source>
        <dbReference type="EMBL" id="KAF2879717.1"/>
    </source>
</evidence>
<keyword evidence="2" id="KW-1185">Reference proteome</keyword>
<proteinExistence type="predicted"/>
<comment type="caution">
    <text evidence="1">The sequence shown here is derived from an EMBL/GenBank/DDBJ whole genome shotgun (WGS) entry which is preliminary data.</text>
</comment>
<evidence type="ECO:0008006" key="3">
    <source>
        <dbReference type="Google" id="ProtNLM"/>
    </source>
</evidence>
<organism evidence="1 2">
    <name type="scientific">Ignelater luminosus</name>
    <name type="common">Cucubano</name>
    <name type="synonym">Pyrophorus luminosus</name>
    <dbReference type="NCBI Taxonomy" id="2038154"/>
    <lineage>
        <taxon>Eukaryota</taxon>
        <taxon>Metazoa</taxon>
        <taxon>Ecdysozoa</taxon>
        <taxon>Arthropoda</taxon>
        <taxon>Hexapoda</taxon>
        <taxon>Insecta</taxon>
        <taxon>Pterygota</taxon>
        <taxon>Neoptera</taxon>
        <taxon>Endopterygota</taxon>
        <taxon>Coleoptera</taxon>
        <taxon>Polyphaga</taxon>
        <taxon>Elateriformia</taxon>
        <taxon>Elateroidea</taxon>
        <taxon>Elateridae</taxon>
        <taxon>Agrypninae</taxon>
        <taxon>Pyrophorini</taxon>
        <taxon>Ignelater</taxon>
    </lineage>
</organism>
<protein>
    <recommendedName>
        <fullName evidence="3">Protein ABHD18</fullName>
    </recommendedName>
</protein>
<dbReference type="PANTHER" id="PTHR13617">
    <property type="entry name" value="PROTEIN ABHD18"/>
    <property type="match status" value="1"/>
</dbReference>
<dbReference type="Proteomes" id="UP000801492">
    <property type="component" value="Unassembled WGS sequence"/>
</dbReference>
<dbReference type="Gene3D" id="3.40.50.1820">
    <property type="entry name" value="alpha/beta hydrolase"/>
    <property type="match status" value="1"/>
</dbReference>
<evidence type="ECO:0000313" key="2">
    <source>
        <dbReference type="Proteomes" id="UP000801492"/>
    </source>
</evidence>
<dbReference type="SUPFAM" id="SSF53474">
    <property type="entry name" value="alpha/beta-Hydrolases"/>
    <property type="match status" value="1"/>
</dbReference>
<dbReference type="InterPro" id="IPR019149">
    <property type="entry name" value="ABHD18"/>
</dbReference>
<gene>
    <name evidence="1" type="ORF">ILUMI_26456</name>
</gene>
<sequence>MSVSRLDRIYRSLLLSTFFTKGWGNPENILKLFEFRKEISNRERCVKLVSEDYPITIINQRTWNDCRILEGKFFSPLAIHLPDIVSPEVTEAYFQIIIPKKWKSKTYRPMCIHFAGTGDHYFWRRRNVMAKPLLKSGIAALLLENPFYGLRKPKDQYRSSLHNVSDIFVMGGCLILESLVLLRWCEKMGFGPLGVSGLSMGGHMASLAATNWPKPLVLVPCLSWSTASLVFTEGVMSDAINWDLLQHQYFSDSKFHDTLAKCCTIVDDPFEFCRVQDYSLECLSEMLTNKALTPYEVLNLIKTSGSKCAAYSSKEAAESKKALISSISNSRLMNLIKDQQFAFSKISRYSNMKRRDREAVWFMRGIMDECTHLKNFSVPFDTSLVIAICARSDGYVPREGCSKLEDLWPGSTVRYLDSGHVGAYIWHRQVFRDAIIEAFEKAKTICPPPSSASL</sequence>
<dbReference type="AlphaFoldDB" id="A0A8K0FXD6"/>
<reference evidence="1" key="1">
    <citation type="submission" date="2019-08" db="EMBL/GenBank/DDBJ databases">
        <title>The genome of the North American firefly Photinus pyralis.</title>
        <authorList>
            <consortium name="Photinus pyralis genome working group"/>
            <person name="Fallon T.R."/>
            <person name="Sander Lower S.E."/>
            <person name="Weng J.-K."/>
        </authorList>
    </citation>
    <scope>NUCLEOTIDE SEQUENCE</scope>
    <source>
        <strain evidence="1">TRF0915ILg1</strain>
        <tissue evidence="1">Whole body</tissue>
    </source>
</reference>
<dbReference type="Pfam" id="PF09752">
    <property type="entry name" value="ABHD18"/>
    <property type="match status" value="1"/>
</dbReference>
<dbReference type="InterPro" id="IPR029058">
    <property type="entry name" value="AB_hydrolase_fold"/>
</dbReference>
<dbReference type="OrthoDB" id="9987145at2759"/>
<accession>A0A8K0FXD6</accession>
<dbReference type="PANTHER" id="PTHR13617:SF14">
    <property type="entry name" value="PROTEIN ABHD18"/>
    <property type="match status" value="1"/>
</dbReference>